<reference evidence="4" key="1">
    <citation type="journal article" date="2023" name="Mol. Phylogenet. Evol.">
        <title>Genome-scale phylogeny and comparative genomics of the fungal order Sordariales.</title>
        <authorList>
            <person name="Hensen N."/>
            <person name="Bonometti L."/>
            <person name="Westerberg I."/>
            <person name="Brannstrom I.O."/>
            <person name="Guillou S."/>
            <person name="Cros-Aarteil S."/>
            <person name="Calhoun S."/>
            <person name="Haridas S."/>
            <person name="Kuo A."/>
            <person name="Mondo S."/>
            <person name="Pangilinan J."/>
            <person name="Riley R."/>
            <person name="LaButti K."/>
            <person name="Andreopoulos B."/>
            <person name="Lipzen A."/>
            <person name="Chen C."/>
            <person name="Yan M."/>
            <person name="Daum C."/>
            <person name="Ng V."/>
            <person name="Clum A."/>
            <person name="Steindorff A."/>
            <person name="Ohm R.A."/>
            <person name="Martin F."/>
            <person name="Silar P."/>
            <person name="Natvig D.O."/>
            <person name="Lalanne C."/>
            <person name="Gautier V."/>
            <person name="Ament-Velasquez S.L."/>
            <person name="Kruys A."/>
            <person name="Hutchinson M.I."/>
            <person name="Powell A.J."/>
            <person name="Barry K."/>
            <person name="Miller A.N."/>
            <person name="Grigoriev I.V."/>
            <person name="Debuchy R."/>
            <person name="Gladieux P."/>
            <person name="Hiltunen Thoren M."/>
            <person name="Johannesson H."/>
        </authorList>
    </citation>
    <scope>NUCLEOTIDE SEQUENCE</scope>
    <source>
        <strain evidence="4">CBS 118394</strain>
    </source>
</reference>
<keyword evidence="3" id="KW-0472">Membrane</keyword>
<keyword evidence="5" id="KW-1185">Reference proteome</keyword>
<feature type="coiled-coil region" evidence="1">
    <location>
        <begin position="375"/>
        <end position="410"/>
    </location>
</feature>
<protein>
    <submittedName>
        <fullName evidence="4">Uncharacterized protein</fullName>
    </submittedName>
</protein>
<dbReference type="AlphaFoldDB" id="A0AAE0IDI3"/>
<keyword evidence="3" id="KW-1133">Transmembrane helix</keyword>
<evidence type="ECO:0000256" key="3">
    <source>
        <dbReference type="SAM" id="Phobius"/>
    </source>
</evidence>
<feature type="transmembrane region" description="Helical" evidence="3">
    <location>
        <begin position="43"/>
        <end position="63"/>
    </location>
</feature>
<keyword evidence="3" id="KW-0812">Transmembrane</keyword>
<organism evidence="4 5">
    <name type="scientific">Apodospora peruviana</name>
    <dbReference type="NCBI Taxonomy" id="516989"/>
    <lineage>
        <taxon>Eukaryota</taxon>
        <taxon>Fungi</taxon>
        <taxon>Dikarya</taxon>
        <taxon>Ascomycota</taxon>
        <taxon>Pezizomycotina</taxon>
        <taxon>Sordariomycetes</taxon>
        <taxon>Sordariomycetidae</taxon>
        <taxon>Sordariales</taxon>
        <taxon>Lasiosphaeriaceae</taxon>
        <taxon>Apodospora</taxon>
    </lineage>
</organism>
<dbReference type="Proteomes" id="UP001283341">
    <property type="component" value="Unassembled WGS sequence"/>
</dbReference>
<evidence type="ECO:0000313" key="5">
    <source>
        <dbReference type="Proteomes" id="UP001283341"/>
    </source>
</evidence>
<gene>
    <name evidence="4" type="ORF">B0H66DRAFT_555748</name>
</gene>
<proteinExistence type="predicted"/>
<evidence type="ECO:0000313" key="4">
    <source>
        <dbReference type="EMBL" id="KAK3323066.1"/>
    </source>
</evidence>
<reference evidence="4" key="2">
    <citation type="submission" date="2023-06" db="EMBL/GenBank/DDBJ databases">
        <authorList>
            <consortium name="Lawrence Berkeley National Laboratory"/>
            <person name="Haridas S."/>
            <person name="Hensen N."/>
            <person name="Bonometti L."/>
            <person name="Westerberg I."/>
            <person name="Brannstrom I.O."/>
            <person name="Guillou S."/>
            <person name="Cros-Aarteil S."/>
            <person name="Calhoun S."/>
            <person name="Kuo A."/>
            <person name="Mondo S."/>
            <person name="Pangilinan J."/>
            <person name="Riley R."/>
            <person name="Labutti K."/>
            <person name="Andreopoulos B."/>
            <person name="Lipzen A."/>
            <person name="Chen C."/>
            <person name="Yanf M."/>
            <person name="Daum C."/>
            <person name="Ng V."/>
            <person name="Clum A."/>
            <person name="Steindorff A."/>
            <person name="Ohm R."/>
            <person name="Martin F."/>
            <person name="Silar P."/>
            <person name="Natvig D."/>
            <person name="Lalanne C."/>
            <person name="Gautier V."/>
            <person name="Ament-Velasquez S.L."/>
            <person name="Kruys A."/>
            <person name="Hutchinson M.I."/>
            <person name="Powell A.J."/>
            <person name="Barry K."/>
            <person name="Miller A.N."/>
            <person name="Grigoriev I.V."/>
            <person name="Debuchy R."/>
            <person name="Gladieux P."/>
            <person name="Thoren M.H."/>
            <person name="Johannesson H."/>
        </authorList>
    </citation>
    <scope>NUCLEOTIDE SEQUENCE</scope>
    <source>
        <strain evidence="4">CBS 118394</strain>
    </source>
</reference>
<accession>A0AAE0IDI3</accession>
<feature type="compositionally biased region" description="Low complexity" evidence="2">
    <location>
        <begin position="30"/>
        <end position="40"/>
    </location>
</feature>
<keyword evidence="1" id="KW-0175">Coiled coil</keyword>
<feature type="coiled-coil region" evidence="1">
    <location>
        <begin position="127"/>
        <end position="182"/>
    </location>
</feature>
<evidence type="ECO:0000256" key="1">
    <source>
        <dbReference type="SAM" id="Coils"/>
    </source>
</evidence>
<sequence>MLATRSLTRAAPRAARTINGPRAAPRRFQSSTTNAPNSSSSHFGAGVIGGVVGASLLYGVYLVTPTGKAVRKVNKVAKEADAKYQQIASTLKEKTPSADDAISKIKEMCYTYVFWIPGGRDYVDAAFKDLESVRENNREEADKLVDEAYHRFQDIAAAGLSIEALSRTYEALKDLSQKLAKLAGNSVDQILENHPQLKDKVGGPIEQLKQMGEQYGPEAKKMVDDTWNQVGEVMAGGFSAQNLDKVRRLVEEKSQQLKDFGDKAWSKGLEQAKPYLDKNPKLKELINDNQDILKQGNATELFKRVKGAAENGDMGSLEDYVKKAADKAKSSGISGSSLTGGAGSLAALGQFFGMPQQGKLKENIQVMSKVIEEHASEGEDLLKETKDKLQKVLEEQAKKAQKIVESAQKKSSS</sequence>
<name>A0AAE0IDI3_9PEZI</name>
<evidence type="ECO:0000256" key="2">
    <source>
        <dbReference type="SAM" id="MobiDB-lite"/>
    </source>
</evidence>
<dbReference type="EMBL" id="JAUEDM010000003">
    <property type="protein sequence ID" value="KAK3323066.1"/>
    <property type="molecule type" value="Genomic_DNA"/>
</dbReference>
<comment type="caution">
    <text evidence="4">The sequence shown here is derived from an EMBL/GenBank/DDBJ whole genome shotgun (WGS) entry which is preliminary data.</text>
</comment>
<feature type="region of interest" description="Disordered" evidence="2">
    <location>
        <begin position="1"/>
        <end position="40"/>
    </location>
</feature>